<protein>
    <submittedName>
        <fullName evidence="1">Uncharacterized protein</fullName>
    </submittedName>
</protein>
<keyword evidence="2" id="KW-1185">Reference proteome</keyword>
<reference evidence="1 2" key="1">
    <citation type="submission" date="2017-07" db="EMBL/GenBank/DDBJ databases">
        <title>Phylogenetic study on the rhizospheric bacterium Ochrobactrum sp. A44.</title>
        <authorList>
            <person name="Krzyzanowska D.M."/>
            <person name="Ossowicki A."/>
            <person name="Rajewska M."/>
            <person name="Maciag T."/>
            <person name="Kaczynski Z."/>
            <person name="Czerwicka M."/>
            <person name="Jafra S."/>
        </authorList>
    </citation>
    <scope>NUCLEOTIDE SEQUENCE [LARGE SCALE GENOMIC DNA]</scope>
    <source>
        <strain evidence="1 2">CCUG 30717</strain>
    </source>
</reference>
<accession>A0A256G4B4</accession>
<proteinExistence type="predicted"/>
<gene>
    <name evidence="1" type="ORF">CEV34_4626</name>
</gene>
<comment type="caution">
    <text evidence="1">The sequence shown here is derived from an EMBL/GenBank/DDBJ whole genome shotgun (WGS) entry which is preliminary data.</text>
</comment>
<dbReference type="Proteomes" id="UP000216188">
    <property type="component" value="Unassembled WGS sequence"/>
</dbReference>
<dbReference type="EMBL" id="NNRM01000046">
    <property type="protein sequence ID" value="OYR21826.1"/>
    <property type="molecule type" value="Genomic_DNA"/>
</dbReference>
<evidence type="ECO:0000313" key="2">
    <source>
        <dbReference type="Proteomes" id="UP000216188"/>
    </source>
</evidence>
<sequence>MGLAHRELQKSGPRNSAASTIISTAARMRRMRFDGLCIRMFAR</sequence>
<name>A0A256G4B4_9HYPH</name>
<dbReference type="AlphaFoldDB" id="A0A256G4B4"/>
<evidence type="ECO:0000313" key="1">
    <source>
        <dbReference type="EMBL" id="OYR21826.1"/>
    </source>
</evidence>
<organism evidence="1 2">
    <name type="scientific">Brucella pseudogrignonensis</name>
    <dbReference type="NCBI Taxonomy" id="419475"/>
    <lineage>
        <taxon>Bacteria</taxon>
        <taxon>Pseudomonadati</taxon>
        <taxon>Pseudomonadota</taxon>
        <taxon>Alphaproteobacteria</taxon>
        <taxon>Hyphomicrobiales</taxon>
        <taxon>Brucellaceae</taxon>
        <taxon>Brucella/Ochrobactrum group</taxon>
        <taxon>Brucella</taxon>
    </lineage>
</organism>